<organism evidence="1 2">
    <name type="scientific">Oryza sativa subsp. japonica</name>
    <name type="common">Rice</name>
    <dbReference type="NCBI Taxonomy" id="39947"/>
    <lineage>
        <taxon>Eukaryota</taxon>
        <taxon>Viridiplantae</taxon>
        <taxon>Streptophyta</taxon>
        <taxon>Embryophyta</taxon>
        <taxon>Tracheophyta</taxon>
        <taxon>Spermatophyta</taxon>
        <taxon>Magnoliopsida</taxon>
        <taxon>Liliopsida</taxon>
        <taxon>Poales</taxon>
        <taxon>Poaceae</taxon>
        <taxon>BOP clade</taxon>
        <taxon>Oryzoideae</taxon>
        <taxon>Oryzeae</taxon>
        <taxon>Oryzinae</taxon>
        <taxon>Oryza</taxon>
        <taxon>Oryza sativa</taxon>
    </lineage>
</organism>
<sequence>LFRLSHSSRESLWKLVKSAFAASRYRSLLTRVILKSPLPIHASSLAPYCSRYTLVSTRGKLAFHGKSSATYLAGQAIGDDPLVHEVAGGSPLLEEGAAVGPELLQAVVVAGEDDLRGAVGVVHRRQRLARLPREAEVLPVLLEVIEHT</sequence>
<dbReference type="AlphaFoldDB" id="A0A0P0VKN6"/>
<keyword evidence="2" id="KW-1185">Reference proteome</keyword>
<dbReference type="Gramene" id="Os02t0571000-00">
    <property type="protein sequence ID" value="Os02t0571000-00"/>
    <property type="gene ID" value="Os02g0571000"/>
</dbReference>
<name>A0A0P0VKN6_ORYSJ</name>
<dbReference type="EMBL" id="AP014958">
    <property type="protein sequence ID" value="BAS79344.1"/>
    <property type="molecule type" value="Genomic_DNA"/>
</dbReference>
<reference evidence="2" key="1">
    <citation type="journal article" date="2005" name="Nature">
        <title>The map-based sequence of the rice genome.</title>
        <authorList>
            <consortium name="International rice genome sequencing project (IRGSP)"/>
            <person name="Matsumoto T."/>
            <person name="Wu J."/>
            <person name="Kanamori H."/>
            <person name="Katayose Y."/>
            <person name="Fujisawa M."/>
            <person name="Namiki N."/>
            <person name="Mizuno H."/>
            <person name="Yamamoto K."/>
            <person name="Antonio B.A."/>
            <person name="Baba T."/>
            <person name="Sakata K."/>
            <person name="Nagamura Y."/>
            <person name="Aoki H."/>
            <person name="Arikawa K."/>
            <person name="Arita K."/>
            <person name="Bito T."/>
            <person name="Chiden Y."/>
            <person name="Fujitsuka N."/>
            <person name="Fukunaka R."/>
            <person name="Hamada M."/>
            <person name="Harada C."/>
            <person name="Hayashi A."/>
            <person name="Hijishita S."/>
            <person name="Honda M."/>
            <person name="Hosokawa S."/>
            <person name="Ichikawa Y."/>
            <person name="Idonuma A."/>
            <person name="Iijima M."/>
            <person name="Ikeda M."/>
            <person name="Ikeno M."/>
            <person name="Ito K."/>
            <person name="Ito S."/>
            <person name="Ito T."/>
            <person name="Ito Y."/>
            <person name="Ito Y."/>
            <person name="Iwabuchi A."/>
            <person name="Kamiya K."/>
            <person name="Karasawa W."/>
            <person name="Kurita K."/>
            <person name="Katagiri S."/>
            <person name="Kikuta A."/>
            <person name="Kobayashi H."/>
            <person name="Kobayashi N."/>
            <person name="Machita K."/>
            <person name="Maehara T."/>
            <person name="Masukawa M."/>
            <person name="Mizubayashi T."/>
            <person name="Mukai Y."/>
            <person name="Nagasaki H."/>
            <person name="Nagata Y."/>
            <person name="Naito S."/>
            <person name="Nakashima M."/>
            <person name="Nakama Y."/>
            <person name="Nakamichi Y."/>
            <person name="Nakamura M."/>
            <person name="Meguro A."/>
            <person name="Negishi M."/>
            <person name="Ohta I."/>
            <person name="Ohta T."/>
            <person name="Okamoto M."/>
            <person name="Ono N."/>
            <person name="Saji S."/>
            <person name="Sakaguchi M."/>
            <person name="Sakai K."/>
            <person name="Shibata M."/>
            <person name="Shimokawa T."/>
            <person name="Song J."/>
            <person name="Takazaki Y."/>
            <person name="Terasawa K."/>
            <person name="Tsugane M."/>
            <person name="Tsuji K."/>
            <person name="Ueda S."/>
            <person name="Waki K."/>
            <person name="Yamagata H."/>
            <person name="Yamamoto M."/>
            <person name="Yamamoto S."/>
            <person name="Yamane H."/>
            <person name="Yoshiki S."/>
            <person name="Yoshihara R."/>
            <person name="Yukawa K."/>
            <person name="Zhong H."/>
            <person name="Yano M."/>
            <person name="Yuan Q."/>
            <person name="Ouyang S."/>
            <person name="Liu J."/>
            <person name="Jones K.M."/>
            <person name="Gansberger K."/>
            <person name="Moffat K."/>
            <person name="Hill J."/>
            <person name="Bera J."/>
            <person name="Fadrosh D."/>
            <person name="Jin S."/>
            <person name="Johri S."/>
            <person name="Kim M."/>
            <person name="Overton L."/>
            <person name="Reardon M."/>
            <person name="Tsitrin T."/>
            <person name="Vuong H."/>
            <person name="Weaver B."/>
            <person name="Ciecko A."/>
            <person name="Tallon L."/>
            <person name="Jackson J."/>
            <person name="Pai G."/>
            <person name="Aken S.V."/>
            <person name="Utterback T."/>
            <person name="Reidmuller S."/>
            <person name="Feldblyum T."/>
            <person name="Hsiao J."/>
            <person name="Zismann V."/>
            <person name="Iobst S."/>
            <person name="de Vazeille A.R."/>
            <person name="Buell C.R."/>
            <person name="Ying K."/>
            <person name="Li Y."/>
            <person name="Lu T."/>
            <person name="Huang Y."/>
            <person name="Zhao Q."/>
            <person name="Feng Q."/>
            <person name="Zhang L."/>
            <person name="Zhu J."/>
            <person name="Weng Q."/>
            <person name="Mu J."/>
            <person name="Lu Y."/>
            <person name="Fan D."/>
            <person name="Liu Y."/>
            <person name="Guan J."/>
            <person name="Zhang Y."/>
            <person name="Yu S."/>
            <person name="Liu X."/>
            <person name="Zhang Y."/>
            <person name="Hong G."/>
            <person name="Han B."/>
            <person name="Choisne N."/>
            <person name="Demange N."/>
            <person name="Orjeda G."/>
            <person name="Samain S."/>
            <person name="Cattolico L."/>
            <person name="Pelletier E."/>
            <person name="Couloux A."/>
            <person name="Segurens B."/>
            <person name="Wincker P."/>
            <person name="D'Hont A."/>
            <person name="Scarpelli C."/>
            <person name="Weissenbach J."/>
            <person name="Salanoubat M."/>
            <person name="Quetier F."/>
            <person name="Yu Y."/>
            <person name="Kim H.R."/>
            <person name="Rambo T."/>
            <person name="Currie J."/>
            <person name="Collura K."/>
            <person name="Luo M."/>
            <person name="Yang T."/>
            <person name="Ammiraju J.S.S."/>
            <person name="Engler F."/>
            <person name="Soderlund C."/>
            <person name="Wing R.A."/>
            <person name="Palmer L.E."/>
            <person name="de la Bastide M."/>
            <person name="Spiegel L."/>
            <person name="Nascimento L."/>
            <person name="Zutavern T."/>
            <person name="O'Shaughnessy A."/>
            <person name="Dike S."/>
            <person name="Dedhia N."/>
            <person name="Preston R."/>
            <person name="Balija V."/>
            <person name="McCombie W.R."/>
            <person name="Chow T."/>
            <person name="Chen H."/>
            <person name="Chung M."/>
            <person name="Chen C."/>
            <person name="Shaw J."/>
            <person name="Wu H."/>
            <person name="Hsiao K."/>
            <person name="Chao Y."/>
            <person name="Chu M."/>
            <person name="Cheng C."/>
            <person name="Hour A."/>
            <person name="Lee P."/>
            <person name="Lin S."/>
            <person name="Lin Y."/>
            <person name="Liou J."/>
            <person name="Liu S."/>
            <person name="Hsing Y."/>
            <person name="Raghuvanshi S."/>
            <person name="Mohanty A."/>
            <person name="Bharti A.K."/>
            <person name="Gaur A."/>
            <person name="Gupta V."/>
            <person name="Kumar D."/>
            <person name="Ravi V."/>
            <person name="Vij S."/>
            <person name="Kapur A."/>
            <person name="Khurana P."/>
            <person name="Khurana P."/>
            <person name="Khurana J.P."/>
            <person name="Tyagi A.K."/>
            <person name="Gaikwad K."/>
            <person name="Singh A."/>
            <person name="Dalal V."/>
            <person name="Srivastava S."/>
            <person name="Dixit A."/>
            <person name="Pal A.K."/>
            <person name="Ghazi I.A."/>
            <person name="Yadav M."/>
            <person name="Pandit A."/>
            <person name="Bhargava A."/>
            <person name="Sureshbabu K."/>
            <person name="Batra K."/>
            <person name="Sharma T.R."/>
            <person name="Mohapatra T."/>
            <person name="Singh N.K."/>
            <person name="Messing J."/>
            <person name="Nelson A.B."/>
            <person name="Fuks G."/>
            <person name="Kavchok S."/>
            <person name="Keizer G."/>
            <person name="Linton E."/>
            <person name="Llaca V."/>
            <person name="Song R."/>
            <person name="Tanyolac B."/>
            <person name="Young S."/>
            <person name="Ho-Il K."/>
            <person name="Hahn J.H."/>
            <person name="Sangsakoo G."/>
            <person name="Vanavichit A."/>
            <person name="de Mattos Luiz.A.T."/>
            <person name="Zimmer P.D."/>
            <person name="Malone G."/>
            <person name="Dellagostin O."/>
            <person name="de Oliveira A.C."/>
            <person name="Bevan M."/>
            <person name="Bancroft I."/>
            <person name="Minx P."/>
            <person name="Cordum H."/>
            <person name="Wilson R."/>
            <person name="Cheng Z."/>
            <person name="Jin W."/>
            <person name="Jiang J."/>
            <person name="Leong S.A."/>
            <person name="Iwama H."/>
            <person name="Gojobori T."/>
            <person name="Itoh T."/>
            <person name="Niimura Y."/>
            <person name="Fujii Y."/>
            <person name="Habara T."/>
            <person name="Sakai H."/>
            <person name="Sato Y."/>
            <person name="Wilson G."/>
            <person name="Kumar K."/>
            <person name="McCouch S."/>
            <person name="Juretic N."/>
            <person name="Hoen D."/>
            <person name="Wright S."/>
            <person name="Bruskiewich R."/>
            <person name="Bureau T."/>
            <person name="Miyao A."/>
            <person name="Hirochika H."/>
            <person name="Nishikawa T."/>
            <person name="Kadowaki K."/>
            <person name="Sugiura M."/>
            <person name="Burr B."/>
            <person name="Sasaki T."/>
        </authorList>
    </citation>
    <scope>NUCLEOTIDE SEQUENCE [LARGE SCALE GENOMIC DNA]</scope>
    <source>
        <strain evidence="2">cv. Nipponbare</strain>
    </source>
</reference>
<accession>A0A0P0VKN6</accession>
<feature type="non-terminal residue" evidence="1">
    <location>
        <position position="148"/>
    </location>
</feature>
<reference evidence="1 2" key="3">
    <citation type="journal article" date="2013" name="Rice">
        <title>Improvement of the Oryza sativa Nipponbare reference genome using next generation sequence and optical map data.</title>
        <authorList>
            <person name="Kawahara Y."/>
            <person name="de la Bastide M."/>
            <person name="Hamilton J.P."/>
            <person name="Kanamori H."/>
            <person name="McCombie W.R."/>
            <person name="Ouyang S."/>
            <person name="Schwartz D.C."/>
            <person name="Tanaka T."/>
            <person name="Wu J."/>
            <person name="Zhou S."/>
            <person name="Childs K.L."/>
            <person name="Davidson R.M."/>
            <person name="Lin H."/>
            <person name="Quesada-Ocampo L."/>
            <person name="Vaillancourt B."/>
            <person name="Sakai H."/>
            <person name="Lee S.S."/>
            <person name="Kim J."/>
            <person name="Numa H."/>
            <person name="Itoh T."/>
            <person name="Buell C.R."/>
            <person name="Matsumoto T."/>
        </authorList>
    </citation>
    <scope>NUCLEOTIDE SEQUENCE [LARGE SCALE GENOMIC DNA]</scope>
    <source>
        <strain evidence="2">cv. Nipponbare</strain>
    </source>
</reference>
<dbReference type="Proteomes" id="UP000059680">
    <property type="component" value="Chromosome 2"/>
</dbReference>
<evidence type="ECO:0000313" key="2">
    <source>
        <dbReference type="Proteomes" id="UP000059680"/>
    </source>
</evidence>
<protein>
    <submittedName>
        <fullName evidence="1">Os02g0571000 protein</fullName>
    </submittedName>
</protein>
<evidence type="ECO:0000313" key="1">
    <source>
        <dbReference type="EMBL" id="BAS79344.1"/>
    </source>
</evidence>
<dbReference type="InParanoid" id="A0A0P0VKN6"/>
<proteinExistence type="predicted"/>
<reference evidence="1 2" key="2">
    <citation type="journal article" date="2013" name="Plant Cell Physiol.">
        <title>Rice Annotation Project Database (RAP-DB): an integrative and interactive database for rice genomics.</title>
        <authorList>
            <person name="Sakai H."/>
            <person name="Lee S.S."/>
            <person name="Tanaka T."/>
            <person name="Numa H."/>
            <person name="Kim J."/>
            <person name="Kawahara Y."/>
            <person name="Wakimoto H."/>
            <person name="Yang C.C."/>
            <person name="Iwamoto M."/>
            <person name="Abe T."/>
            <person name="Yamada Y."/>
            <person name="Muto A."/>
            <person name="Inokuchi H."/>
            <person name="Ikemura T."/>
            <person name="Matsumoto T."/>
            <person name="Sasaki T."/>
            <person name="Itoh T."/>
        </authorList>
    </citation>
    <scope>NUCLEOTIDE SEQUENCE [LARGE SCALE GENOMIC DNA]</scope>
    <source>
        <strain evidence="2">cv. Nipponbare</strain>
    </source>
</reference>
<gene>
    <name evidence="1" type="ordered locus">Os02g0571000</name>
    <name evidence="1" type="ORF">OSNPB_020571000</name>
</gene>
<dbReference type="PaxDb" id="39947-A0A0P0VKN6"/>